<feature type="compositionally biased region" description="Basic and acidic residues" evidence="1">
    <location>
        <begin position="50"/>
        <end position="61"/>
    </location>
</feature>
<feature type="region of interest" description="Disordered" evidence="1">
    <location>
        <begin position="1"/>
        <end position="77"/>
    </location>
</feature>
<evidence type="ECO:0000313" key="3">
    <source>
        <dbReference type="Proteomes" id="UP000225379"/>
    </source>
</evidence>
<evidence type="ECO:0000256" key="1">
    <source>
        <dbReference type="SAM" id="MobiDB-lite"/>
    </source>
</evidence>
<evidence type="ECO:0000313" key="2">
    <source>
        <dbReference type="EMBL" id="PGH59045.1"/>
    </source>
</evidence>
<dbReference type="EMBL" id="PDKW01000037">
    <property type="protein sequence ID" value="PGH59045.1"/>
    <property type="molecule type" value="Genomic_DNA"/>
</dbReference>
<dbReference type="Proteomes" id="UP000225379">
    <property type="component" value="Unassembled WGS sequence"/>
</dbReference>
<accession>A0A2B8BMF6</accession>
<feature type="region of interest" description="Disordered" evidence="1">
    <location>
        <begin position="92"/>
        <end position="163"/>
    </location>
</feature>
<dbReference type="AlphaFoldDB" id="A0A2B8BMF6"/>
<comment type="caution">
    <text evidence="2">The sequence shown here is derived from an EMBL/GenBank/DDBJ whole genome shotgun (WGS) entry which is preliminary data.</text>
</comment>
<proteinExistence type="predicted"/>
<protein>
    <submittedName>
        <fullName evidence="2">Uncharacterized protein</fullName>
    </submittedName>
</protein>
<organism evidence="2 3">
    <name type="scientific">Azospirillum palustre</name>
    <dbReference type="NCBI Taxonomy" id="2044885"/>
    <lineage>
        <taxon>Bacteria</taxon>
        <taxon>Pseudomonadati</taxon>
        <taxon>Pseudomonadota</taxon>
        <taxon>Alphaproteobacteria</taxon>
        <taxon>Rhodospirillales</taxon>
        <taxon>Azospirillaceae</taxon>
        <taxon>Azospirillum</taxon>
    </lineage>
</organism>
<sequence length="342" mass="36132">MRHQVGNAVEDPARPGALGPSQGEAVTGDVAGERRRQRRSGMMQPAGLADQRRGGEPDHHAPPGGRRPLHRDRGAQGGALGIVVRTLALRRSRVGAQRQGADRRRRPEQAGSGLHGFRHRLQRRTGIGGAGRAEADRTAALGNTPAPVQLVQPGPGPGRQRRGSTGRIAFPVVQVFAAPEVDRLQGGNRGAHRGHDVPWVYLPGRDRCGPDGGALRRQGGGQASRQLGEQRHQQGGAGSLALGVLRRGEGALEVVGVEAVAVEADHRGGRAAGGIGGEASAPRRVGEGLCRFLLKIFMGSEQEYIDGSRASMQSLRLKIFLQPNAFAGGRLGYGTAIRRSTR</sequence>
<feature type="compositionally biased region" description="Low complexity" evidence="1">
    <location>
        <begin position="213"/>
        <end position="227"/>
    </location>
</feature>
<feature type="region of interest" description="Disordered" evidence="1">
    <location>
        <begin position="208"/>
        <end position="235"/>
    </location>
</feature>
<reference evidence="3" key="1">
    <citation type="submission" date="2017-10" db="EMBL/GenBank/DDBJ databases">
        <authorList>
            <person name="Kravchenko I.K."/>
            <person name="Grouzdev D.S."/>
        </authorList>
    </citation>
    <scope>NUCLEOTIDE SEQUENCE [LARGE SCALE GENOMIC DNA]</scope>
    <source>
        <strain evidence="3">B2</strain>
    </source>
</reference>
<gene>
    <name evidence="2" type="ORF">CRT60_03425</name>
</gene>
<name>A0A2B8BMF6_9PROT</name>
<keyword evidence="3" id="KW-1185">Reference proteome</keyword>